<feature type="region of interest" description="Disordered" evidence="1">
    <location>
        <begin position="34"/>
        <end position="63"/>
    </location>
</feature>
<feature type="domain" description="DUF6777" evidence="2">
    <location>
        <begin position="65"/>
        <end position="226"/>
    </location>
</feature>
<feature type="compositionally biased region" description="Low complexity" evidence="1">
    <location>
        <begin position="242"/>
        <end position="258"/>
    </location>
</feature>
<keyword evidence="4" id="KW-1185">Reference proteome</keyword>
<feature type="compositionally biased region" description="Polar residues" evidence="1">
    <location>
        <begin position="48"/>
        <end position="60"/>
    </location>
</feature>
<evidence type="ECO:0000256" key="1">
    <source>
        <dbReference type="SAM" id="MobiDB-lite"/>
    </source>
</evidence>
<evidence type="ECO:0000313" key="3">
    <source>
        <dbReference type="EMBL" id="SNS79671.1"/>
    </source>
</evidence>
<gene>
    <name evidence="3" type="ORF">SAMN05216252_108329</name>
</gene>
<dbReference type="Pfam" id="PF20568">
    <property type="entry name" value="DUF6777"/>
    <property type="match status" value="1"/>
</dbReference>
<feature type="compositionally biased region" description="Basic and acidic residues" evidence="1">
    <location>
        <begin position="271"/>
        <end position="285"/>
    </location>
</feature>
<feature type="region of interest" description="Disordered" evidence="1">
    <location>
        <begin position="221"/>
        <end position="414"/>
    </location>
</feature>
<reference evidence="3 4" key="1">
    <citation type="submission" date="2017-06" db="EMBL/GenBank/DDBJ databases">
        <authorList>
            <person name="Kim H.J."/>
            <person name="Triplett B.A."/>
        </authorList>
    </citation>
    <scope>NUCLEOTIDE SEQUENCE [LARGE SCALE GENOMIC DNA]</scope>
    <source>
        <strain evidence="3 4">CGMCC 4.1858</strain>
    </source>
</reference>
<evidence type="ECO:0000313" key="4">
    <source>
        <dbReference type="Proteomes" id="UP000198280"/>
    </source>
</evidence>
<organism evidence="3 4">
    <name type="scientific">Actinacidiphila glaucinigra</name>
    <dbReference type="NCBI Taxonomy" id="235986"/>
    <lineage>
        <taxon>Bacteria</taxon>
        <taxon>Bacillati</taxon>
        <taxon>Actinomycetota</taxon>
        <taxon>Actinomycetes</taxon>
        <taxon>Kitasatosporales</taxon>
        <taxon>Streptomycetaceae</taxon>
        <taxon>Actinacidiphila</taxon>
    </lineage>
</organism>
<proteinExistence type="predicted"/>
<dbReference type="EMBL" id="FZOF01000008">
    <property type="protein sequence ID" value="SNS79671.1"/>
    <property type="molecule type" value="Genomic_DNA"/>
</dbReference>
<protein>
    <recommendedName>
        <fullName evidence="2">DUF6777 domain-containing protein</fullName>
    </recommendedName>
</protein>
<feature type="compositionally biased region" description="Basic and acidic residues" evidence="1">
    <location>
        <begin position="293"/>
        <end position="324"/>
    </location>
</feature>
<evidence type="ECO:0000259" key="2">
    <source>
        <dbReference type="Pfam" id="PF20568"/>
    </source>
</evidence>
<dbReference type="InterPro" id="IPR046704">
    <property type="entry name" value="DUF6777"/>
</dbReference>
<feature type="compositionally biased region" description="Basic and acidic residues" evidence="1">
    <location>
        <begin position="331"/>
        <end position="351"/>
    </location>
</feature>
<sequence>MVVAVAVIFAFSFLGGTKGGGEIFLQNASAAGPDPFTPSTAGEPGTAVTPTITPNESSAPGGTLKVSGAHPGLYSGKQNKAACDVERQIAYLTGDPARSKAFAETLKVEQQDLPAHLRALTPVQLNWDTRVTSHGFKDGKVTDYQAILQAGTPVMVDNRGVPVVRCACGNPMSAPDAANGTPTYSGRQWETFRAAGLVAVVPSDKPMKTLTLYDQDSKRWFERPSGKVGGKRDHKVEPPRGGPSDSSVPVLPSPSTGSQLEPPGTTMPPPSEERKQEEQPKEEPKSPGTQEQSPEKGTEESPKSEEPKSEEPNKEESPKQEEPKSPGTQEESPKQEQPKSPEQPEKPEQPKTPEQPKPPEQPEKPPSEPPQQEPVQPEQPPAQPKSSGGGTGDQPRQQPPALPKSPVEPAPRSS</sequence>
<dbReference type="AlphaFoldDB" id="A0A239HEV5"/>
<feature type="compositionally biased region" description="Basic and acidic residues" evidence="1">
    <location>
        <begin position="221"/>
        <end position="238"/>
    </location>
</feature>
<feature type="compositionally biased region" description="Pro residues" evidence="1">
    <location>
        <begin position="397"/>
        <end position="414"/>
    </location>
</feature>
<feature type="compositionally biased region" description="Pro residues" evidence="1">
    <location>
        <begin position="367"/>
        <end position="383"/>
    </location>
</feature>
<accession>A0A239HEV5</accession>
<name>A0A239HEV5_9ACTN</name>
<dbReference type="Proteomes" id="UP000198280">
    <property type="component" value="Unassembled WGS sequence"/>
</dbReference>